<keyword evidence="2" id="KW-1185">Reference proteome</keyword>
<gene>
    <name evidence="1" type="ORF">SY83_09515</name>
</gene>
<accession>A0A172THV7</accession>
<dbReference type="SUPFAM" id="SSF46689">
    <property type="entry name" value="Homeodomain-like"/>
    <property type="match status" value="1"/>
</dbReference>
<name>A0A172THV7_9BACL</name>
<dbReference type="Gene3D" id="1.10.357.10">
    <property type="entry name" value="Tetracycline Repressor, domain 2"/>
    <property type="match status" value="1"/>
</dbReference>
<dbReference type="OrthoDB" id="8688418at2"/>
<dbReference type="InterPro" id="IPR009057">
    <property type="entry name" value="Homeodomain-like_sf"/>
</dbReference>
<dbReference type="PATRIC" id="fig|1178515.4.peg.1903"/>
<sequence length="204" mass="22844">MNKSNLRMIKKEATAKALATKAFELALENGLDGFVVEDVVQETGYSRRTFANYFTCKEEAVAMGAISADETEEIEALVSALPDHTSLLELLYEMTKMKLTADFLRKMRALVSLSQNYPTLQPYVLSVMRRSQTEAQGLLIDLSDGTYDELYTHLLMGAVYGAMLPLLDGSIKVLLPDESPSDELGQITFDQYLEKVFVYLRNGF</sequence>
<organism evidence="1 2">
    <name type="scientific">Paenibacillus swuensis</name>
    <dbReference type="NCBI Taxonomy" id="1178515"/>
    <lineage>
        <taxon>Bacteria</taxon>
        <taxon>Bacillati</taxon>
        <taxon>Bacillota</taxon>
        <taxon>Bacilli</taxon>
        <taxon>Bacillales</taxon>
        <taxon>Paenibacillaceae</taxon>
        <taxon>Paenibacillus</taxon>
    </lineage>
</organism>
<dbReference type="STRING" id="1178515.SY83_09515"/>
<dbReference type="RefSeq" id="WP_068606028.1">
    <property type="nucleotide sequence ID" value="NZ_CP011388.1"/>
</dbReference>
<evidence type="ECO:0000313" key="2">
    <source>
        <dbReference type="Proteomes" id="UP000076927"/>
    </source>
</evidence>
<reference evidence="1 2" key="1">
    <citation type="submission" date="2015-01" db="EMBL/GenBank/DDBJ databases">
        <title>Paenibacillus swuensis/DY6/whole genome sequencing.</title>
        <authorList>
            <person name="Kim M.K."/>
            <person name="Srinivasan S."/>
            <person name="Lee J.-J."/>
        </authorList>
    </citation>
    <scope>NUCLEOTIDE SEQUENCE [LARGE SCALE GENOMIC DNA]</scope>
    <source>
        <strain evidence="1 2">DY6</strain>
    </source>
</reference>
<evidence type="ECO:0000313" key="1">
    <source>
        <dbReference type="EMBL" id="ANE46474.1"/>
    </source>
</evidence>
<protein>
    <submittedName>
        <fullName evidence="1">TetR family transcriptional regulator</fullName>
    </submittedName>
</protein>
<dbReference type="AlphaFoldDB" id="A0A172THV7"/>
<dbReference type="EMBL" id="CP011388">
    <property type="protein sequence ID" value="ANE46474.1"/>
    <property type="molecule type" value="Genomic_DNA"/>
</dbReference>
<proteinExistence type="predicted"/>
<dbReference type="KEGG" id="pswu:SY83_09515"/>
<dbReference type="Proteomes" id="UP000076927">
    <property type="component" value="Chromosome"/>
</dbReference>